<dbReference type="EnsemblPlants" id="AET2Gv20822800.8">
    <property type="protein sequence ID" value="AET2Gv20822800.8"/>
    <property type="gene ID" value="AET2Gv20822800"/>
</dbReference>
<dbReference type="Gramene" id="AET2Gv20822800.8">
    <property type="protein sequence ID" value="AET2Gv20822800.8"/>
    <property type="gene ID" value="AET2Gv20822800"/>
</dbReference>
<organism evidence="3 4">
    <name type="scientific">Aegilops tauschii subsp. strangulata</name>
    <name type="common">Goatgrass</name>
    <dbReference type="NCBI Taxonomy" id="200361"/>
    <lineage>
        <taxon>Eukaryota</taxon>
        <taxon>Viridiplantae</taxon>
        <taxon>Streptophyta</taxon>
        <taxon>Embryophyta</taxon>
        <taxon>Tracheophyta</taxon>
        <taxon>Spermatophyta</taxon>
        <taxon>Magnoliopsida</taxon>
        <taxon>Liliopsida</taxon>
        <taxon>Poales</taxon>
        <taxon>Poaceae</taxon>
        <taxon>BOP clade</taxon>
        <taxon>Pooideae</taxon>
        <taxon>Triticodae</taxon>
        <taxon>Triticeae</taxon>
        <taxon>Triticinae</taxon>
        <taxon>Aegilops</taxon>
    </lineage>
</organism>
<reference evidence="3" key="5">
    <citation type="journal article" date="2021" name="G3 (Bethesda)">
        <title>Aegilops tauschii genome assembly Aet v5.0 features greater sequence contiguity and improved annotation.</title>
        <authorList>
            <person name="Wang L."/>
            <person name="Zhu T."/>
            <person name="Rodriguez J.C."/>
            <person name="Deal K.R."/>
            <person name="Dubcovsky J."/>
            <person name="McGuire P.E."/>
            <person name="Lux T."/>
            <person name="Spannagl M."/>
            <person name="Mayer K.F.X."/>
            <person name="Baldrich P."/>
            <person name="Meyers B.C."/>
            <person name="Huo N."/>
            <person name="Gu Y.Q."/>
            <person name="Zhou H."/>
            <person name="Devos K.M."/>
            <person name="Bennetzen J.L."/>
            <person name="Unver T."/>
            <person name="Budak H."/>
            <person name="Gulick P.J."/>
            <person name="Galiba G."/>
            <person name="Kalapos B."/>
            <person name="Nelson D.R."/>
            <person name="Li P."/>
            <person name="You F.M."/>
            <person name="Luo M.C."/>
            <person name="Dvorak J."/>
        </authorList>
    </citation>
    <scope>NUCLEOTIDE SEQUENCE [LARGE SCALE GENOMIC DNA]</scope>
    <source>
        <strain evidence="3">cv. AL8/78</strain>
    </source>
</reference>
<feature type="region of interest" description="Disordered" evidence="1">
    <location>
        <begin position="130"/>
        <end position="166"/>
    </location>
</feature>
<proteinExistence type="predicted"/>
<dbReference type="InterPro" id="IPR002921">
    <property type="entry name" value="Fungal_lipase-type"/>
</dbReference>
<evidence type="ECO:0000313" key="4">
    <source>
        <dbReference type="Proteomes" id="UP000015105"/>
    </source>
</evidence>
<dbReference type="AlphaFoldDB" id="A0A453CEI7"/>
<feature type="domain" description="Fungal lipase-type" evidence="2">
    <location>
        <begin position="257"/>
        <end position="376"/>
    </location>
</feature>
<evidence type="ECO:0000259" key="2">
    <source>
        <dbReference type="Pfam" id="PF01764"/>
    </source>
</evidence>
<protein>
    <recommendedName>
        <fullName evidence="2">Fungal lipase-type domain-containing protein</fullName>
    </recommendedName>
</protein>
<accession>A0A453CEI7</accession>
<evidence type="ECO:0000313" key="3">
    <source>
        <dbReference type="EnsemblPlants" id="AET2Gv20822800.8"/>
    </source>
</evidence>
<dbReference type="Proteomes" id="UP000015105">
    <property type="component" value="Chromosome 2D"/>
</dbReference>
<dbReference type="CDD" id="cd00519">
    <property type="entry name" value="Lipase_3"/>
    <property type="match status" value="1"/>
</dbReference>
<dbReference type="Pfam" id="PF01764">
    <property type="entry name" value="Lipase_3"/>
    <property type="match status" value="1"/>
</dbReference>
<reference evidence="4" key="1">
    <citation type="journal article" date="2014" name="Science">
        <title>Ancient hybridizations among the ancestral genomes of bread wheat.</title>
        <authorList>
            <consortium name="International Wheat Genome Sequencing Consortium,"/>
            <person name="Marcussen T."/>
            <person name="Sandve S.R."/>
            <person name="Heier L."/>
            <person name="Spannagl M."/>
            <person name="Pfeifer M."/>
            <person name="Jakobsen K.S."/>
            <person name="Wulff B.B."/>
            <person name="Steuernagel B."/>
            <person name="Mayer K.F."/>
            <person name="Olsen O.A."/>
        </authorList>
    </citation>
    <scope>NUCLEOTIDE SEQUENCE [LARGE SCALE GENOMIC DNA]</scope>
    <source>
        <strain evidence="4">cv. AL8/78</strain>
    </source>
</reference>
<dbReference type="SUPFAM" id="SSF53474">
    <property type="entry name" value="alpha/beta-Hydrolases"/>
    <property type="match status" value="1"/>
</dbReference>
<dbReference type="InterPro" id="IPR029058">
    <property type="entry name" value="AB_hydrolase_fold"/>
</dbReference>
<dbReference type="GO" id="GO:0006629">
    <property type="term" value="P:lipid metabolic process"/>
    <property type="evidence" value="ECO:0007669"/>
    <property type="project" value="InterPro"/>
</dbReference>
<keyword evidence="4" id="KW-1185">Reference proteome</keyword>
<evidence type="ECO:0000256" key="1">
    <source>
        <dbReference type="SAM" id="MobiDB-lite"/>
    </source>
</evidence>
<reference evidence="3" key="4">
    <citation type="submission" date="2019-03" db="UniProtKB">
        <authorList>
            <consortium name="EnsemblPlants"/>
        </authorList>
    </citation>
    <scope>IDENTIFICATION</scope>
</reference>
<dbReference type="PANTHER" id="PTHR47759">
    <property type="entry name" value="OS04G0509100 PROTEIN"/>
    <property type="match status" value="1"/>
</dbReference>
<reference evidence="3" key="3">
    <citation type="journal article" date="2017" name="Nature">
        <title>Genome sequence of the progenitor of the wheat D genome Aegilops tauschii.</title>
        <authorList>
            <person name="Luo M.C."/>
            <person name="Gu Y.Q."/>
            <person name="Puiu D."/>
            <person name="Wang H."/>
            <person name="Twardziok S.O."/>
            <person name="Deal K.R."/>
            <person name="Huo N."/>
            <person name="Zhu T."/>
            <person name="Wang L."/>
            <person name="Wang Y."/>
            <person name="McGuire P.E."/>
            <person name="Liu S."/>
            <person name="Long H."/>
            <person name="Ramasamy R.K."/>
            <person name="Rodriguez J.C."/>
            <person name="Van S.L."/>
            <person name="Yuan L."/>
            <person name="Wang Z."/>
            <person name="Xia Z."/>
            <person name="Xiao L."/>
            <person name="Anderson O.D."/>
            <person name="Ouyang S."/>
            <person name="Liang Y."/>
            <person name="Zimin A.V."/>
            <person name="Pertea G."/>
            <person name="Qi P."/>
            <person name="Bennetzen J.L."/>
            <person name="Dai X."/>
            <person name="Dawson M.W."/>
            <person name="Muller H.G."/>
            <person name="Kugler K."/>
            <person name="Rivarola-Duarte L."/>
            <person name="Spannagl M."/>
            <person name="Mayer K.F.X."/>
            <person name="Lu F.H."/>
            <person name="Bevan M.W."/>
            <person name="Leroy P."/>
            <person name="Li P."/>
            <person name="You F.M."/>
            <person name="Sun Q."/>
            <person name="Liu Z."/>
            <person name="Lyons E."/>
            <person name="Wicker T."/>
            <person name="Salzberg S.L."/>
            <person name="Devos K.M."/>
            <person name="Dvorak J."/>
        </authorList>
    </citation>
    <scope>NUCLEOTIDE SEQUENCE [LARGE SCALE GENOMIC DNA]</scope>
    <source>
        <strain evidence="3">cv. AL8/78</strain>
    </source>
</reference>
<dbReference type="PANTHER" id="PTHR47759:SF2">
    <property type="entry name" value="TRIGLYCERIDE LIPASE"/>
    <property type="match status" value="1"/>
</dbReference>
<reference evidence="4" key="2">
    <citation type="journal article" date="2017" name="Nat. Plants">
        <title>The Aegilops tauschii genome reveals multiple impacts of transposons.</title>
        <authorList>
            <person name="Zhao G."/>
            <person name="Zou C."/>
            <person name="Li K."/>
            <person name="Wang K."/>
            <person name="Li T."/>
            <person name="Gao L."/>
            <person name="Zhang X."/>
            <person name="Wang H."/>
            <person name="Yang Z."/>
            <person name="Liu X."/>
            <person name="Jiang W."/>
            <person name="Mao L."/>
            <person name="Kong X."/>
            <person name="Jiao Y."/>
            <person name="Jia J."/>
        </authorList>
    </citation>
    <scope>NUCLEOTIDE SEQUENCE [LARGE SCALE GENOMIC DNA]</scope>
    <source>
        <strain evidence="4">cv. AL8/78</strain>
    </source>
</reference>
<feature type="region of interest" description="Disordered" evidence="1">
    <location>
        <begin position="61"/>
        <end position="86"/>
    </location>
</feature>
<dbReference type="Gene3D" id="3.40.50.1820">
    <property type="entry name" value="alpha/beta hydrolase"/>
    <property type="match status" value="1"/>
</dbReference>
<name>A0A453CEI7_AEGTS</name>
<feature type="compositionally biased region" description="Polar residues" evidence="1">
    <location>
        <begin position="130"/>
        <end position="142"/>
    </location>
</feature>
<sequence length="477" mass="53199">MKEPDEYFWSAFTKTLNQNVLKNFGYSLPEAKQLDGFDLLSSLGSKSREMAEQVYLESGLATADSSTSDGSETIPEVSVDNEDSRMPTKEAVQASFPNINEISRDVLSQTENVLGALVILSKNFSSQGKDSVTINEANQKDNSNGEEQDAADSVDKDGAAVSTTEVSINTQKTDDTRQLFASAETAVEAWAMLATSMGRSSFIKSDFEKICFLDNVSTDTQLTNQCRLPFGVILHEEDWLLPFEELSKLNPERLGGDFKQEVQVHSGFLSAYDSVRNRIMALVRHAIGYMDEEDAETIPRWHVYVTGHSLGGALATLLALELSSSQMAKNGVIFVTVYNFGSPRVGNRRFADVYNAKVKDSWRVVNHRDIIPTVPRLMGYCHVETPVYLKCGDLTDALAKEILDEDQGDEIGEYTPDVLVSEFMKGETQLVEKLLQTEINLLRSIRDGSALMQHMEDFYYVTLLETVRSRYQLVDDT</sequence>